<organism evidence="3 4">
    <name type="scientific">Seiridium cardinale</name>
    <dbReference type="NCBI Taxonomy" id="138064"/>
    <lineage>
        <taxon>Eukaryota</taxon>
        <taxon>Fungi</taxon>
        <taxon>Dikarya</taxon>
        <taxon>Ascomycota</taxon>
        <taxon>Pezizomycotina</taxon>
        <taxon>Sordariomycetes</taxon>
        <taxon>Xylariomycetidae</taxon>
        <taxon>Amphisphaeriales</taxon>
        <taxon>Sporocadaceae</taxon>
        <taxon>Seiridium</taxon>
    </lineage>
</organism>
<proteinExistence type="predicted"/>
<dbReference type="PANTHER" id="PTHR35394:SF5">
    <property type="entry name" value="DUF3176 DOMAIN-CONTAINING PROTEIN"/>
    <property type="match status" value="1"/>
</dbReference>
<reference evidence="3 4" key="1">
    <citation type="submission" date="2024-02" db="EMBL/GenBank/DDBJ databases">
        <title>First draft genome assembly of two strains of Seiridium cardinale.</title>
        <authorList>
            <person name="Emiliani G."/>
            <person name="Scali E."/>
        </authorList>
    </citation>
    <scope>NUCLEOTIDE SEQUENCE [LARGE SCALE GENOMIC DNA]</scope>
    <source>
        <strain evidence="3 4">BM-138-000479</strain>
    </source>
</reference>
<dbReference type="Proteomes" id="UP001465668">
    <property type="component" value="Unassembled WGS sequence"/>
</dbReference>
<evidence type="ECO:0000256" key="1">
    <source>
        <dbReference type="SAM" id="MobiDB-lite"/>
    </source>
</evidence>
<gene>
    <name evidence="3" type="ORF">SCAR479_02811</name>
</gene>
<dbReference type="PANTHER" id="PTHR35394">
    <property type="entry name" value="DUF3176 DOMAIN-CONTAINING PROTEIN"/>
    <property type="match status" value="1"/>
</dbReference>
<keyword evidence="2" id="KW-1133">Transmembrane helix</keyword>
<evidence type="ECO:0000313" key="3">
    <source>
        <dbReference type="EMBL" id="KAK9780174.1"/>
    </source>
</evidence>
<accession>A0ABR2Y2B7</accession>
<evidence type="ECO:0000256" key="2">
    <source>
        <dbReference type="SAM" id="Phobius"/>
    </source>
</evidence>
<keyword evidence="2" id="KW-0472">Membrane</keyword>
<name>A0ABR2Y2B7_9PEZI</name>
<dbReference type="EMBL" id="JARVKM010000007">
    <property type="protein sequence ID" value="KAK9780174.1"/>
    <property type="molecule type" value="Genomic_DNA"/>
</dbReference>
<sequence>MADSTRALPHVSGEPQPAVPTQPVTPGIHMAIETSVPGPPPMFTVRNPIPSVTDANDMETIQKTKCDASNPSAGEAGSSAKTCLFNGAVDLKTCLTINKPRTASKSQWTQYKIISPPVESGLGAFISDGDRWIATMLSYATTYSRDTNPLPPITVELLEPSLYACGLFWCAQIYDSPVAVDGMAPSNTSADFRLSALQGPGGDITVESSTGLLNVLQAQSSDLAEFPSSVNPNFTVKANSHLVLTRYLEDLFNISQTNGNDAFAVFPEPQFGLAGISDAIYTNGEDPSDTFARIASGMTEQIRSSMSSYVAAGNSFGPETYIDIEWPWMAFPIGVFVLATVLLTTSIFASRSSKGMYHRVWKSSALSLLLHNLEDVHVDRSALAGLQELNCFAESLEVKLSNRDSDDMRFVRE</sequence>
<keyword evidence="4" id="KW-1185">Reference proteome</keyword>
<feature type="transmembrane region" description="Helical" evidence="2">
    <location>
        <begin position="326"/>
        <end position="349"/>
    </location>
</feature>
<keyword evidence="2" id="KW-0812">Transmembrane</keyword>
<comment type="caution">
    <text evidence="3">The sequence shown here is derived from an EMBL/GenBank/DDBJ whole genome shotgun (WGS) entry which is preliminary data.</text>
</comment>
<protein>
    <submittedName>
        <fullName evidence="3">Uncharacterized protein</fullName>
    </submittedName>
</protein>
<feature type="region of interest" description="Disordered" evidence="1">
    <location>
        <begin position="1"/>
        <end position="25"/>
    </location>
</feature>
<feature type="compositionally biased region" description="Low complexity" evidence="1">
    <location>
        <begin position="15"/>
        <end position="25"/>
    </location>
</feature>
<evidence type="ECO:0000313" key="4">
    <source>
        <dbReference type="Proteomes" id="UP001465668"/>
    </source>
</evidence>